<dbReference type="EMBL" id="AQPW01000007">
    <property type="protein sequence ID" value="EON33125.1"/>
    <property type="molecule type" value="Genomic_DNA"/>
</dbReference>
<protein>
    <submittedName>
        <fullName evidence="2">Double-stranded beta-helix domain containing protein</fullName>
    </submittedName>
</protein>
<proteinExistence type="predicted"/>
<dbReference type="AlphaFoldDB" id="R7YAU6"/>
<dbReference type="Gene3D" id="2.60.120.10">
    <property type="entry name" value="Jelly Rolls"/>
    <property type="match status" value="1"/>
</dbReference>
<dbReference type="InterPro" id="IPR014710">
    <property type="entry name" value="RmlC-like_jellyroll"/>
</dbReference>
<dbReference type="PANTHER" id="PTHR37694:SF1">
    <property type="entry name" value="SLR8022 PROTEIN"/>
    <property type="match status" value="1"/>
</dbReference>
<evidence type="ECO:0000256" key="1">
    <source>
        <dbReference type="SAM" id="MobiDB-lite"/>
    </source>
</evidence>
<name>R7YAU6_9ACTN</name>
<evidence type="ECO:0000313" key="2">
    <source>
        <dbReference type="EMBL" id="EON33125.1"/>
    </source>
</evidence>
<sequence length="113" mass="11950">MNSTHLPELVDQLLSSAREASSHRASHTLHGNSSRHLRQTVIALTAGAALSDHESPTEATLHVLRGRVVLTTADGDPDGSWKGAEGDLVTIPSTRHGLTAEEDSAILLTVATR</sequence>
<dbReference type="CDD" id="cd02230">
    <property type="entry name" value="cupin_HP0902-like"/>
    <property type="match status" value="1"/>
</dbReference>
<dbReference type="RefSeq" id="WP_010842215.1">
    <property type="nucleotide sequence ID" value="NZ_AQPW01000007.1"/>
</dbReference>
<organism evidence="2 3">
    <name type="scientific">Gordonia terrae C-6</name>
    <dbReference type="NCBI Taxonomy" id="1316928"/>
    <lineage>
        <taxon>Bacteria</taxon>
        <taxon>Bacillati</taxon>
        <taxon>Actinomycetota</taxon>
        <taxon>Actinomycetes</taxon>
        <taxon>Mycobacteriales</taxon>
        <taxon>Gordoniaceae</taxon>
        <taxon>Gordonia</taxon>
    </lineage>
</organism>
<comment type="caution">
    <text evidence="2">The sequence shown here is derived from an EMBL/GenBank/DDBJ whole genome shotgun (WGS) entry which is preliminary data.</text>
</comment>
<feature type="region of interest" description="Disordered" evidence="1">
    <location>
        <begin position="16"/>
        <end position="35"/>
    </location>
</feature>
<dbReference type="PATRIC" id="fig|1316928.3.peg.1781"/>
<dbReference type="SUPFAM" id="SSF51182">
    <property type="entry name" value="RmlC-like cupins"/>
    <property type="match status" value="1"/>
</dbReference>
<dbReference type="Proteomes" id="UP000013569">
    <property type="component" value="Unassembled WGS sequence"/>
</dbReference>
<evidence type="ECO:0000313" key="3">
    <source>
        <dbReference type="Proteomes" id="UP000013569"/>
    </source>
</evidence>
<dbReference type="PANTHER" id="PTHR37694">
    <property type="entry name" value="SLR8022 PROTEIN"/>
    <property type="match status" value="1"/>
</dbReference>
<dbReference type="InterPro" id="IPR011051">
    <property type="entry name" value="RmlC_Cupin_sf"/>
</dbReference>
<reference evidence="2 3" key="1">
    <citation type="journal article" date="2013" name="Genome Announc.">
        <title>Draft Genome Sequence of a Benzothiophene-Desulfurizing Bacterium, Gordona terrae Strain C-6.</title>
        <authorList>
            <person name="Wang W."/>
            <person name="Ma T."/>
            <person name="Ren Y."/>
            <person name="Li G."/>
        </authorList>
    </citation>
    <scope>NUCLEOTIDE SEQUENCE [LARGE SCALE GENOMIC DNA]</scope>
    <source>
        <strain evidence="2 3">C-6</strain>
    </source>
</reference>
<accession>R7YAU6</accession>
<dbReference type="OrthoDB" id="5190473at2"/>
<gene>
    <name evidence="2" type="ORF">GTC6_08899</name>
</gene>